<evidence type="ECO:0000256" key="2">
    <source>
        <dbReference type="ARBA" id="ARBA00009808"/>
    </source>
</evidence>
<dbReference type="EMBL" id="ML975151">
    <property type="protein sequence ID" value="KAF1815291.1"/>
    <property type="molecule type" value="Genomic_DNA"/>
</dbReference>
<feature type="transmembrane region" description="Helical" evidence="11">
    <location>
        <begin position="106"/>
        <end position="123"/>
    </location>
</feature>
<evidence type="ECO:0000256" key="5">
    <source>
        <dbReference type="ARBA" id="ARBA00022824"/>
    </source>
</evidence>
<keyword evidence="4 9" id="KW-0812">Transmembrane</keyword>
<keyword evidence="8" id="KW-0325">Glycoprotein</keyword>
<evidence type="ECO:0000259" key="12">
    <source>
        <dbReference type="PROSITE" id="PS50922"/>
    </source>
</evidence>
<keyword evidence="7 9" id="KW-0472">Membrane</keyword>
<evidence type="ECO:0000256" key="1">
    <source>
        <dbReference type="ARBA" id="ARBA00004477"/>
    </source>
</evidence>
<comment type="subcellular location">
    <subcellularLocation>
        <location evidence="1">Endoplasmic reticulum membrane</location>
        <topology evidence="1">Multi-pass membrane protein</topology>
    </subcellularLocation>
</comment>
<evidence type="ECO:0000256" key="8">
    <source>
        <dbReference type="ARBA" id="ARBA00023180"/>
    </source>
</evidence>
<feature type="transmembrane region" description="Helical" evidence="11">
    <location>
        <begin position="202"/>
        <end position="220"/>
    </location>
</feature>
<feature type="transmembrane region" description="Helical" evidence="11">
    <location>
        <begin position="280"/>
        <end position="306"/>
    </location>
</feature>
<feature type="compositionally biased region" description="Basic residues" evidence="10">
    <location>
        <begin position="486"/>
        <end position="496"/>
    </location>
</feature>
<dbReference type="Pfam" id="PF03798">
    <property type="entry name" value="TRAM_LAG1_CLN8"/>
    <property type="match status" value="1"/>
</dbReference>
<reference evidence="15" key="2">
    <citation type="submission" date="2020-04" db="EMBL/GenBank/DDBJ databases">
        <authorList>
            <consortium name="NCBI Genome Project"/>
        </authorList>
    </citation>
    <scope>NUCLEOTIDE SEQUENCE</scope>
    <source>
        <strain evidence="15">CBS 781.70</strain>
    </source>
</reference>
<feature type="transmembrane region" description="Helical" evidence="11">
    <location>
        <begin position="350"/>
        <end position="369"/>
    </location>
</feature>
<evidence type="ECO:0000313" key="14">
    <source>
        <dbReference type="Proteomes" id="UP000504638"/>
    </source>
</evidence>
<dbReference type="GeneID" id="54417926"/>
<evidence type="ECO:0000256" key="10">
    <source>
        <dbReference type="SAM" id="MobiDB-lite"/>
    </source>
</evidence>
<evidence type="ECO:0000256" key="6">
    <source>
        <dbReference type="ARBA" id="ARBA00022989"/>
    </source>
</evidence>
<dbReference type="Proteomes" id="UP000504638">
    <property type="component" value="Unplaced"/>
</dbReference>
<dbReference type="OrthoDB" id="3053196at2759"/>
<evidence type="ECO:0000256" key="4">
    <source>
        <dbReference type="ARBA" id="ARBA00022692"/>
    </source>
</evidence>
<organism evidence="13">
    <name type="scientific">Eremomyces bilateralis CBS 781.70</name>
    <dbReference type="NCBI Taxonomy" id="1392243"/>
    <lineage>
        <taxon>Eukaryota</taxon>
        <taxon>Fungi</taxon>
        <taxon>Dikarya</taxon>
        <taxon>Ascomycota</taxon>
        <taxon>Pezizomycotina</taxon>
        <taxon>Dothideomycetes</taxon>
        <taxon>Dothideomycetes incertae sedis</taxon>
        <taxon>Eremomycetales</taxon>
        <taxon>Eremomycetaceae</taxon>
        <taxon>Eremomyces</taxon>
    </lineage>
</organism>
<dbReference type="PROSITE" id="PS50922">
    <property type="entry name" value="TLC"/>
    <property type="match status" value="1"/>
</dbReference>
<name>A0A6G1GBL6_9PEZI</name>
<comment type="similarity">
    <text evidence="2">Belongs to the sphingosine N-acyltransferase family.</text>
</comment>
<dbReference type="InterPro" id="IPR016439">
    <property type="entry name" value="Lag1/Lac1-like"/>
</dbReference>
<reference evidence="13 15" key="1">
    <citation type="submission" date="2020-01" db="EMBL/GenBank/DDBJ databases">
        <authorList>
            <consortium name="DOE Joint Genome Institute"/>
            <person name="Haridas S."/>
            <person name="Albert R."/>
            <person name="Binder M."/>
            <person name="Bloem J."/>
            <person name="Labutti K."/>
            <person name="Salamov A."/>
            <person name="Andreopoulos B."/>
            <person name="Baker S.E."/>
            <person name="Barry K."/>
            <person name="Bills G."/>
            <person name="Bluhm B.H."/>
            <person name="Cannon C."/>
            <person name="Castanera R."/>
            <person name="Culley D.E."/>
            <person name="Daum C."/>
            <person name="Ezra D."/>
            <person name="Gonzalez J.B."/>
            <person name="Henrissat B."/>
            <person name="Kuo A."/>
            <person name="Liang C."/>
            <person name="Lipzen A."/>
            <person name="Lutzoni F."/>
            <person name="Magnuson J."/>
            <person name="Mondo S."/>
            <person name="Nolan M."/>
            <person name="Ohm R."/>
            <person name="Pangilinan J."/>
            <person name="Park H.-J."/>
            <person name="Ramirez L."/>
            <person name="Alfaro M."/>
            <person name="Sun H."/>
            <person name="Tritt A."/>
            <person name="Yoshinaga Y."/>
            <person name="Zwiers L.-H."/>
            <person name="Turgeon B.G."/>
            <person name="Goodwin S.B."/>
            <person name="Spatafora J.W."/>
            <person name="Crous P.W."/>
            <person name="Grigoriev I.V."/>
        </authorList>
    </citation>
    <scope>NUCLEOTIDE SEQUENCE</scope>
    <source>
        <strain evidence="13 15">CBS 781.70</strain>
    </source>
</reference>
<gene>
    <name evidence="13 15" type="ORF">P152DRAFT_429147</name>
</gene>
<evidence type="ECO:0000256" key="11">
    <source>
        <dbReference type="SAM" id="Phobius"/>
    </source>
</evidence>
<protein>
    <submittedName>
        <fullName evidence="13 15">Longevity assurance proteins LAG1/LAC1</fullName>
    </submittedName>
</protein>
<evidence type="ECO:0000256" key="3">
    <source>
        <dbReference type="ARBA" id="ARBA00022679"/>
    </source>
</evidence>
<dbReference type="GO" id="GO:0050291">
    <property type="term" value="F:sphingosine N-acyltransferase activity"/>
    <property type="evidence" value="ECO:0007669"/>
    <property type="project" value="InterPro"/>
</dbReference>
<dbReference type="PANTHER" id="PTHR12560">
    <property type="entry name" value="LONGEVITY ASSURANCE FACTOR 1 LAG1"/>
    <property type="match status" value="1"/>
</dbReference>
<evidence type="ECO:0000256" key="7">
    <source>
        <dbReference type="ARBA" id="ARBA00023136"/>
    </source>
</evidence>
<feature type="region of interest" description="Disordered" evidence="10">
    <location>
        <begin position="413"/>
        <end position="496"/>
    </location>
</feature>
<evidence type="ECO:0000313" key="15">
    <source>
        <dbReference type="RefSeq" id="XP_033536922.1"/>
    </source>
</evidence>
<dbReference type="GO" id="GO:0046513">
    <property type="term" value="P:ceramide biosynthetic process"/>
    <property type="evidence" value="ECO:0007669"/>
    <property type="project" value="InterPro"/>
</dbReference>
<keyword evidence="5" id="KW-0256">Endoplasmic reticulum</keyword>
<feature type="transmembrane region" description="Helical" evidence="11">
    <location>
        <begin position="326"/>
        <end position="343"/>
    </location>
</feature>
<keyword evidence="3" id="KW-0808">Transferase</keyword>
<feature type="transmembrane region" description="Helical" evidence="11">
    <location>
        <begin position="159"/>
        <end position="181"/>
    </location>
</feature>
<keyword evidence="14" id="KW-1185">Reference proteome</keyword>
<feature type="compositionally biased region" description="Polar residues" evidence="10">
    <location>
        <begin position="21"/>
        <end position="30"/>
    </location>
</feature>
<proteinExistence type="inferred from homology"/>
<evidence type="ECO:0000256" key="9">
    <source>
        <dbReference type="PROSITE-ProRule" id="PRU00205"/>
    </source>
</evidence>
<feature type="domain" description="TLC" evidence="12">
    <location>
        <begin position="194"/>
        <end position="410"/>
    </location>
</feature>
<evidence type="ECO:0000313" key="13">
    <source>
        <dbReference type="EMBL" id="KAF1815291.1"/>
    </source>
</evidence>
<feature type="region of interest" description="Disordered" evidence="10">
    <location>
        <begin position="1"/>
        <end position="88"/>
    </location>
</feature>
<dbReference type="RefSeq" id="XP_033536922.1">
    <property type="nucleotide sequence ID" value="XM_033677356.1"/>
</dbReference>
<dbReference type="SMART" id="SM00724">
    <property type="entry name" value="TLC"/>
    <property type="match status" value="1"/>
</dbReference>
<keyword evidence="6 11" id="KW-1133">Transmembrane helix</keyword>
<dbReference type="GO" id="GO:0005789">
    <property type="term" value="C:endoplasmic reticulum membrane"/>
    <property type="evidence" value="ECO:0007669"/>
    <property type="project" value="UniProtKB-SubCell"/>
</dbReference>
<feature type="compositionally biased region" description="Acidic residues" evidence="10">
    <location>
        <begin position="419"/>
        <end position="432"/>
    </location>
</feature>
<dbReference type="AlphaFoldDB" id="A0A6G1GBL6"/>
<feature type="compositionally biased region" description="Polar residues" evidence="10">
    <location>
        <begin position="57"/>
        <end position="71"/>
    </location>
</feature>
<dbReference type="PANTHER" id="PTHR12560:SF11">
    <property type="entry name" value="CERAMIDE SYNTHASE LAC1-RELATED"/>
    <property type="match status" value="1"/>
</dbReference>
<feature type="transmembrane region" description="Helical" evidence="11">
    <location>
        <begin position="381"/>
        <end position="406"/>
    </location>
</feature>
<accession>A0A6G1GBL6</accession>
<sequence>MAEPFPTLNSTSPDPSHHHTGSASGENGSIRQRRRKSTGLRGEPRGDTAAPAFATLNDRTPSTMGTETRSGALTGKRSEKSQRRSKRRKVRSIFQRWKSISFRHTWLNPLLLCLAVVGVYRLSPGPSNPLHPALFLSYPRGPKDDDPSATMYGKGKKDFAFVAFYTIFLSFTREFIMQRFLRPLALHYGIRKRAKQARFMEQLYTAIYFSVLGPFGMYVMSRTPVWYFSTPGMYAGFPHKELEGVFKAYYLIQASYWLQQMIVLLLMLEKPRKDFKELVAHHFITLSLIFLSYRFHFTYMGIAVYITHDISDFFLATSKTLNYLDSPVVVPYFVLFVGIWTYLRHYINLRIIFSFFPQFSSIGPYQVVWETGQYKFWVAQIITLSLLASLQAVNMFWLFLILRIAYRLVRGGEKKDDRSDDDEDEEEEEEETIAPHPVKREPEIHVIGMDKAPGHKATAMSLGVPVANGKLGNESDAGSASETGRTLRRSPRKRKV</sequence>
<dbReference type="InterPro" id="IPR006634">
    <property type="entry name" value="TLC-dom"/>
</dbReference>
<reference evidence="15" key="3">
    <citation type="submission" date="2025-04" db="UniProtKB">
        <authorList>
            <consortium name="RefSeq"/>
        </authorList>
    </citation>
    <scope>IDENTIFICATION</scope>
    <source>
        <strain evidence="15">CBS 781.70</strain>
    </source>
</reference>
<feature type="transmembrane region" description="Helical" evidence="11">
    <location>
        <begin position="248"/>
        <end position="268"/>
    </location>
</feature>